<reference evidence="2 3" key="1">
    <citation type="submission" date="2015-02" db="EMBL/GenBank/DDBJ databases">
        <title>Genome Sequencing of Rickettsiales.</title>
        <authorList>
            <person name="Daugherty S.C."/>
            <person name="Su Q."/>
            <person name="Abolude K."/>
            <person name="Beier-Sexton M."/>
            <person name="Carlyon J.A."/>
            <person name="Carter R."/>
            <person name="Day N.P."/>
            <person name="Dumler S.J."/>
            <person name="Dyachenko V."/>
            <person name="Godinez A."/>
            <person name="Kurtti T.J."/>
            <person name="Lichay M."/>
            <person name="Mullins K.E."/>
            <person name="Ott S."/>
            <person name="Pappas-Brown V."/>
            <person name="Paris D.H."/>
            <person name="Patel P."/>
            <person name="Richards A.L."/>
            <person name="Sadzewicz L."/>
            <person name="Sears K."/>
            <person name="Seidman D."/>
            <person name="Sengamalay N."/>
            <person name="Stenos J."/>
            <person name="Tallon L.J."/>
            <person name="Vincent G."/>
            <person name="Fraser C.M."/>
            <person name="Munderloh U."/>
            <person name="Dunning-Hotopp J.C."/>
        </authorList>
    </citation>
    <scope>NUCLEOTIDE SEQUENCE [LARGE SCALE GENOMIC DNA]</scope>
    <source>
        <strain evidence="2 3">RAC413</strain>
    </source>
</reference>
<evidence type="ECO:0000313" key="3">
    <source>
        <dbReference type="Proteomes" id="UP000033562"/>
    </source>
</evidence>
<accession>A0A0F3NLK7</accession>
<name>A0A0F3NLK7_9RICK</name>
<dbReference type="Proteomes" id="UP000033562">
    <property type="component" value="Unassembled WGS sequence"/>
</dbReference>
<evidence type="ECO:0000256" key="1">
    <source>
        <dbReference type="SAM" id="Phobius"/>
    </source>
</evidence>
<sequence length="45" mass="5398">MCYGIFFIIKGAFIRCFSYILVIIWRIYKVNDNLTNKINNKHLSL</sequence>
<protein>
    <submittedName>
        <fullName evidence="2">Uncharacterized protein</fullName>
    </submittedName>
</protein>
<keyword evidence="3" id="KW-1185">Reference proteome</keyword>
<dbReference type="EMBL" id="LANX01000001">
    <property type="protein sequence ID" value="KJV68930.1"/>
    <property type="molecule type" value="Genomic_DNA"/>
</dbReference>
<evidence type="ECO:0000313" key="2">
    <source>
        <dbReference type="EMBL" id="KJV68930.1"/>
    </source>
</evidence>
<proteinExistence type="predicted"/>
<keyword evidence="1" id="KW-0812">Transmembrane</keyword>
<comment type="caution">
    <text evidence="2">The sequence shown here is derived from an EMBL/GenBank/DDBJ whole genome shotgun (WGS) entry which is preliminary data.</text>
</comment>
<dbReference type="AlphaFoldDB" id="A0A0F3NLK7"/>
<gene>
    <name evidence="2" type="ORF">NLO413_0301</name>
</gene>
<organism evidence="2 3">
    <name type="scientific">Candidatus Neoehrlichia procyonis str. RAC413</name>
    <dbReference type="NCBI Taxonomy" id="1359163"/>
    <lineage>
        <taxon>Bacteria</taxon>
        <taxon>Pseudomonadati</taxon>
        <taxon>Pseudomonadota</taxon>
        <taxon>Alphaproteobacteria</taxon>
        <taxon>Rickettsiales</taxon>
        <taxon>Anaplasmataceae</taxon>
        <taxon>Candidatus Neoehrlichia</taxon>
    </lineage>
</organism>
<feature type="transmembrane region" description="Helical" evidence="1">
    <location>
        <begin position="6"/>
        <end position="28"/>
    </location>
</feature>
<keyword evidence="1" id="KW-0472">Membrane</keyword>
<keyword evidence="1" id="KW-1133">Transmembrane helix</keyword>